<dbReference type="STRING" id="225324.SAMN02745126_06168"/>
<evidence type="ECO:0000256" key="3">
    <source>
        <dbReference type="ARBA" id="ARBA00022741"/>
    </source>
</evidence>
<keyword evidence="1 6" id="KW-0963">Cytoplasm</keyword>
<evidence type="ECO:0000256" key="6">
    <source>
        <dbReference type="HAMAP-Rule" id="MF_01926"/>
    </source>
</evidence>
<protein>
    <recommendedName>
        <fullName evidence="6">Phosphoribosylformylglycinamidine synthase subunit PurS</fullName>
        <shortName evidence="6">FGAM synthase</shortName>
        <ecNumber evidence="6">6.3.5.3</ecNumber>
    </recommendedName>
    <alternativeName>
        <fullName evidence="6">Formylglycinamide ribonucleotide amidotransferase subunit III</fullName>
        <shortName evidence="6">FGAR amidotransferase III</shortName>
        <shortName evidence="6">FGAR-AT III</shortName>
    </alternativeName>
    <alternativeName>
        <fullName evidence="6">Phosphoribosylformylglycinamidine synthase subunit III</fullName>
    </alternativeName>
</protein>
<reference evidence="8" key="1">
    <citation type="submission" date="2017-02" db="EMBL/GenBank/DDBJ databases">
        <authorList>
            <person name="Varghese N."/>
            <person name="Submissions S."/>
        </authorList>
    </citation>
    <scope>NUCLEOTIDE SEQUENCE [LARGE SCALE GENOMIC DNA]</scope>
    <source>
        <strain evidence="8">ATCC 27094</strain>
    </source>
</reference>
<dbReference type="HAMAP" id="MF_01926">
    <property type="entry name" value="PurS"/>
    <property type="match status" value="1"/>
</dbReference>
<name>A0A1T4TFC5_9HYPH</name>
<dbReference type="PANTHER" id="PTHR34696:SF1">
    <property type="entry name" value="PHOSPHORIBOSYLFORMYLGLYCINAMIDINE SYNTHASE SUBUNIT PURS"/>
    <property type="match status" value="1"/>
</dbReference>
<accession>A0A1T4TFC5</accession>
<dbReference type="EC" id="6.3.5.3" evidence="6"/>
<dbReference type="UniPathway" id="UPA00074">
    <property type="reaction ID" value="UER00128"/>
</dbReference>
<keyword evidence="4 6" id="KW-0658">Purine biosynthesis</keyword>
<evidence type="ECO:0000313" key="7">
    <source>
        <dbReference type="EMBL" id="SKA39205.1"/>
    </source>
</evidence>
<dbReference type="OrthoDB" id="9799101at2"/>
<evidence type="ECO:0000256" key="5">
    <source>
        <dbReference type="ARBA" id="ARBA00022840"/>
    </source>
</evidence>
<dbReference type="NCBIfam" id="NF004630">
    <property type="entry name" value="PRK05974.1"/>
    <property type="match status" value="1"/>
</dbReference>
<comment type="pathway">
    <text evidence="6">Purine metabolism; IMP biosynthesis via de novo pathway; 5-amino-1-(5-phospho-D-ribosyl)imidazole from N(2)-formyl-N(1)-(5-phospho-D-ribosyl)glycinamide: step 1/2.</text>
</comment>
<dbReference type="AlphaFoldDB" id="A0A1T4TFC5"/>
<comment type="subcellular location">
    <subcellularLocation>
        <location evidence="6">Cytoplasm</location>
    </subcellularLocation>
</comment>
<keyword evidence="8" id="KW-1185">Reference proteome</keyword>
<dbReference type="EMBL" id="FUWJ01000017">
    <property type="protein sequence ID" value="SKA39205.1"/>
    <property type="molecule type" value="Genomic_DNA"/>
</dbReference>
<comment type="similarity">
    <text evidence="6">Belongs to the PurS family.</text>
</comment>
<dbReference type="GO" id="GO:0004642">
    <property type="term" value="F:phosphoribosylformylglycinamidine synthase activity"/>
    <property type="evidence" value="ECO:0007669"/>
    <property type="project" value="UniProtKB-UniRule"/>
</dbReference>
<dbReference type="InterPro" id="IPR036604">
    <property type="entry name" value="PurS-like_sf"/>
</dbReference>
<dbReference type="SUPFAM" id="SSF82697">
    <property type="entry name" value="PurS-like"/>
    <property type="match status" value="1"/>
</dbReference>
<dbReference type="RefSeq" id="WP_085937902.1">
    <property type="nucleotide sequence ID" value="NZ_FUWJ01000017.1"/>
</dbReference>
<dbReference type="Gene3D" id="3.30.1280.10">
    <property type="entry name" value="Phosphoribosylformylglycinamidine synthase subunit PurS"/>
    <property type="match status" value="1"/>
</dbReference>
<dbReference type="GO" id="GO:0005524">
    <property type="term" value="F:ATP binding"/>
    <property type="evidence" value="ECO:0007669"/>
    <property type="project" value="UniProtKB-UniRule"/>
</dbReference>
<comment type="catalytic activity">
    <reaction evidence="6">
        <text>N(2)-formyl-N(1)-(5-phospho-beta-D-ribosyl)glycinamide + L-glutamine + ATP + H2O = 2-formamido-N(1)-(5-O-phospho-beta-D-ribosyl)acetamidine + L-glutamate + ADP + phosphate + H(+)</text>
        <dbReference type="Rhea" id="RHEA:17129"/>
        <dbReference type="ChEBI" id="CHEBI:15377"/>
        <dbReference type="ChEBI" id="CHEBI:15378"/>
        <dbReference type="ChEBI" id="CHEBI:29985"/>
        <dbReference type="ChEBI" id="CHEBI:30616"/>
        <dbReference type="ChEBI" id="CHEBI:43474"/>
        <dbReference type="ChEBI" id="CHEBI:58359"/>
        <dbReference type="ChEBI" id="CHEBI:147286"/>
        <dbReference type="ChEBI" id="CHEBI:147287"/>
        <dbReference type="ChEBI" id="CHEBI:456216"/>
        <dbReference type="EC" id="6.3.5.3"/>
    </reaction>
</comment>
<dbReference type="NCBIfam" id="TIGR00302">
    <property type="entry name" value="phosphoribosylformylglycinamidine synthase subunit PurS"/>
    <property type="match status" value="1"/>
</dbReference>
<evidence type="ECO:0000313" key="8">
    <source>
        <dbReference type="Proteomes" id="UP000190092"/>
    </source>
</evidence>
<dbReference type="InterPro" id="IPR003850">
    <property type="entry name" value="PurS"/>
</dbReference>
<keyword evidence="2 6" id="KW-0436">Ligase</keyword>
<evidence type="ECO:0000256" key="4">
    <source>
        <dbReference type="ARBA" id="ARBA00022755"/>
    </source>
</evidence>
<sequence>MKARVHVTLKNGVLDPQGKAIGHSLNRLGFPEVGDVRQGKFIELELAETDAAKARARLDEMCRKLLANTVIENYSIELVG</sequence>
<keyword evidence="5 6" id="KW-0067">ATP-binding</keyword>
<dbReference type="PANTHER" id="PTHR34696">
    <property type="entry name" value="PHOSPHORIBOSYLFORMYLGLYCINAMIDINE SYNTHASE SUBUNIT PURS"/>
    <property type="match status" value="1"/>
</dbReference>
<dbReference type="Pfam" id="PF02700">
    <property type="entry name" value="PurS"/>
    <property type="match status" value="1"/>
</dbReference>
<keyword evidence="3 6" id="KW-0547">Nucleotide-binding</keyword>
<gene>
    <name evidence="6" type="primary">purS</name>
    <name evidence="7" type="ORF">SAMN02745126_06168</name>
</gene>
<organism evidence="7 8">
    <name type="scientific">Enhydrobacter aerosaccus</name>
    <dbReference type="NCBI Taxonomy" id="225324"/>
    <lineage>
        <taxon>Bacteria</taxon>
        <taxon>Pseudomonadati</taxon>
        <taxon>Pseudomonadota</taxon>
        <taxon>Alphaproteobacteria</taxon>
        <taxon>Hyphomicrobiales</taxon>
        <taxon>Enhydrobacter</taxon>
    </lineage>
</organism>
<evidence type="ECO:0000256" key="1">
    <source>
        <dbReference type="ARBA" id="ARBA00022490"/>
    </source>
</evidence>
<dbReference type="Proteomes" id="UP000190092">
    <property type="component" value="Unassembled WGS sequence"/>
</dbReference>
<comment type="function">
    <text evidence="6">Part of the phosphoribosylformylglycinamidine synthase complex involved in the purines biosynthetic pathway. Catalyzes the ATP-dependent conversion of formylglycinamide ribonucleotide (FGAR) and glutamine to yield formylglycinamidine ribonucleotide (FGAM) and glutamate. The FGAM synthase complex is composed of three subunits. PurQ produces an ammonia molecule by converting glutamine to glutamate. PurL transfers the ammonia molecule to FGAR to form FGAM in an ATP-dependent manner. PurS interacts with PurQ and PurL and is thought to assist in the transfer of the ammonia molecule from PurQ to PurL.</text>
</comment>
<comment type="subunit">
    <text evidence="6">Part of the FGAM synthase complex composed of 1 PurL, 1 PurQ and 2 PurS subunits.</text>
</comment>
<evidence type="ECO:0000256" key="2">
    <source>
        <dbReference type="ARBA" id="ARBA00022598"/>
    </source>
</evidence>
<dbReference type="GO" id="GO:0005737">
    <property type="term" value="C:cytoplasm"/>
    <property type="evidence" value="ECO:0007669"/>
    <property type="project" value="UniProtKB-SubCell"/>
</dbReference>
<proteinExistence type="inferred from homology"/>
<dbReference type="GO" id="GO:0006189">
    <property type="term" value="P:'de novo' IMP biosynthetic process"/>
    <property type="evidence" value="ECO:0007669"/>
    <property type="project" value="UniProtKB-UniRule"/>
</dbReference>